<keyword evidence="2" id="KW-1185">Reference proteome</keyword>
<dbReference type="Proteomes" id="UP000028492">
    <property type="component" value="Chromosome"/>
</dbReference>
<dbReference type="KEGG" id="aja:AJAP_09010"/>
<dbReference type="EMBL" id="CP008953">
    <property type="protein sequence ID" value="AIG74701.1"/>
    <property type="molecule type" value="Genomic_DNA"/>
</dbReference>
<evidence type="ECO:0000313" key="2">
    <source>
        <dbReference type="Proteomes" id="UP000028492"/>
    </source>
</evidence>
<dbReference type="AlphaFoldDB" id="A0A075UQT4"/>
<organism evidence="1 2">
    <name type="scientific">Amycolatopsis japonica</name>
    <dbReference type="NCBI Taxonomy" id="208439"/>
    <lineage>
        <taxon>Bacteria</taxon>
        <taxon>Bacillati</taxon>
        <taxon>Actinomycetota</taxon>
        <taxon>Actinomycetes</taxon>
        <taxon>Pseudonocardiales</taxon>
        <taxon>Pseudonocardiaceae</taxon>
        <taxon>Amycolatopsis</taxon>
        <taxon>Amycolatopsis japonica group</taxon>
    </lineage>
</organism>
<dbReference type="STRING" id="208439.AJAP_09010"/>
<dbReference type="HOGENOM" id="CLU_2766765_0_0_11"/>
<reference evidence="1 2" key="1">
    <citation type="journal article" date="2014" name="J. Biotechnol.">
        <title>Complete genome sequence of the actinobacterium Amycolatopsis japonica MG417-CF17(T) (=DSM 44213T) producing (S,S)-N,N'-ethylenediaminedisuccinic acid.</title>
        <authorList>
            <person name="Stegmann E."/>
            <person name="Albersmeier A."/>
            <person name="Spohn M."/>
            <person name="Gert H."/>
            <person name="Weber T."/>
            <person name="Wohlleben W."/>
            <person name="Kalinowski J."/>
            <person name="Ruckert C."/>
        </authorList>
    </citation>
    <scope>NUCLEOTIDE SEQUENCE [LARGE SCALE GENOMIC DNA]</scope>
    <source>
        <strain evidence="2">MG417-CF17 (DSM 44213)</strain>
    </source>
</reference>
<proteinExistence type="predicted"/>
<sequence length="69" mass="7371">MKAPLRDPGSLEVPLTHREAPKLAASESLLQEPSVKASLPTLKVVKEAFTTFRSATLCPISTSSHNGRA</sequence>
<gene>
    <name evidence="1" type="ORF">AJAP_09010</name>
</gene>
<evidence type="ECO:0000313" key="1">
    <source>
        <dbReference type="EMBL" id="AIG74701.1"/>
    </source>
</evidence>
<name>A0A075UQT4_9PSEU</name>
<protein>
    <submittedName>
        <fullName evidence="1">Uncharacterized protein</fullName>
    </submittedName>
</protein>
<accession>A0A075UQT4</accession>